<dbReference type="GO" id="GO:0015232">
    <property type="term" value="F:heme transmembrane transporter activity"/>
    <property type="evidence" value="ECO:0007669"/>
    <property type="project" value="InterPro"/>
</dbReference>
<evidence type="ECO:0000256" key="3">
    <source>
        <dbReference type="ARBA" id="ARBA00016463"/>
    </source>
</evidence>
<feature type="transmembrane region" description="Helical" evidence="8">
    <location>
        <begin position="86"/>
        <end position="107"/>
    </location>
</feature>
<dbReference type="AlphaFoldDB" id="A0A0K2SJH5"/>
<dbReference type="Proteomes" id="UP000065807">
    <property type="component" value="Chromosome"/>
</dbReference>
<evidence type="ECO:0000256" key="6">
    <source>
        <dbReference type="ARBA" id="ARBA00022989"/>
    </source>
</evidence>
<proteinExistence type="inferred from homology"/>
<comment type="subcellular location">
    <subcellularLocation>
        <location evidence="1">Membrane</location>
        <topology evidence="1">Multi-pass membrane protein</topology>
    </subcellularLocation>
</comment>
<dbReference type="GO" id="GO:0020037">
    <property type="term" value="F:heme binding"/>
    <property type="evidence" value="ECO:0007669"/>
    <property type="project" value="InterPro"/>
</dbReference>
<keyword evidence="6 8" id="KW-1133">Transmembrane helix</keyword>
<dbReference type="PATRIC" id="fig|1555112.3.peg.1450"/>
<dbReference type="InterPro" id="IPR003557">
    <property type="entry name" value="Cyt_c_biogenesis_CcmC"/>
</dbReference>
<evidence type="ECO:0000256" key="8">
    <source>
        <dbReference type="SAM" id="Phobius"/>
    </source>
</evidence>
<accession>A0A0K2SJH5</accession>
<dbReference type="GO" id="GO:0005886">
    <property type="term" value="C:plasma membrane"/>
    <property type="evidence" value="ECO:0007669"/>
    <property type="project" value="TreeGrafter"/>
</dbReference>
<evidence type="ECO:0000256" key="5">
    <source>
        <dbReference type="ARBA" id="ARBA00022748"/>
    </source>
</evidence>
<organism evidence="10 11">
    <name type="scientific">Limnochorda pilosa</name>
    <dbReference type="NCBI Taxonomy" id="1555112"/>
    <lineage>
        <taxon>Bacteria</taxon>
        <taxon>Bacillati</taxon>
        <taxon>Bacillota</taxon>
        <taxon>Limnochordia</taxon>
        <taxon>Limnochordales</taxon>
        <taxon>Limnochordaceae</taxon>
        <taxon>Limnochorda</taxon>
    </lineage>
</organism>
<dbReference type="Pfam" id="PF01578">
    <property type="entry name" value="Cytochrom_C_asm"/>
    <property type="match status" value="1"/>
</dbReference>
<name>A0A0K2SJH5_LIMPI</name>
<keyword evidence="5" id="KW-0201">Cytochrome c-type biogenesis</keyword>
<keyword evidence="7 8" id="KW-0472">Membrane</keyword>
<evidence type="ECO:0000256" key="1">
    <source>
        <dbReference type="ARBA" id="ARBA00004141"/>
    </source>
</evidence>
<sequence>MARTPAAPRSWAPPRWLAALTAVLVFAGLYLALVYAPPERTMGDVQRIFYFHVASAWNAFLAFLVVAVASAAYLRTRRPRWDDLAYASAEVGVLFTTLTLMGGTLWMRPVWNTWWTWDPRLTTTLILWFIYLGYLLLRSFSEGGERQARLAAVYGIVGFLDVPVVYLSSVWWRGIHPSPAETEFADPMVLALVANVVAYTALYAYVTLLRARQRSLEDRVAALRESLR</sequence>
<feature type="transmembrane region" description="Helical" evidence="8">
    <location>
        <begin position="119"/>
        <end position="137"/>
    </location>
</feature>
<keyword evidence="4 8" id="KW-0812">Transmembrane</keyword>
<protein>
    <recommendedName>
        <fullName evidence="3">Heme exporter protein C</fullName>
    </recommendedName>
</protein>
<dbReference type="PRINTS" id="PR01386">
    <property type="entry name" value="CCMCBIOGNSIS"/>
</dbReference>
<reference evidence="11" key="2">
    <citation type="journal article" date="2016" name="Int. J. Syst. Evol. Microbiol.">
        <title>Complete genome sequence and cell structure of Limnochorda pilosa, a Gram-negative spore-former within the phylum Firmicutes.</title>
        <authorList>
            <person name="Watanabe M."/>
            <person name="Kojima H."/>
            <person name="Fukui M."/>
        </authorList>
    </citation>
    <scope>NUCLEOTIDE SEQUENCE [LARGE SCALE GENOMIC DNA]</scope>
    <source>
        <strain evidence="11">HC45</strain>
    </source>
</reference>
<dbReference type="RefSeq" id="WP_068135879.1">
    <property type="nucleotide sequence ID" value="NZ_AP014924.1"/>
</dbReference>
<feature type="transmembrane region" description="Helical" evidence="8">
    <location>
        <begin position="149"/>
        <end position="168"/>
    </location>
</feature>
<dbReference type="InterPro" id="IPR045062">
    <property type="entry name" value="Cyt_c_biogenesis_CcsA/CcmC"/>
</dbReference>
<dbReference type="GO" id="GO:0017004">
    <property type="term" value="P:cytochrome complex assembly"/>
    <property type="evidence" value="ECO:0007669"/>
    <property type="project" value="UniProtKB-KW"/>
</dbReference>
<gene>
    <name evidence="10" type="ORF">LIP_1412</name>
</gene>
<feature type="transmembrane region" description="Helical" evidence="8">
    <location>
        <begin position="16"/>
        <end position="36"/>
    </location>
</feature>
<evidence type="ECO:0000313" key="11">
    <source>
        <dbReference type="Proteomes" id="UP000065807"/>
    </source>
</evidence>
<dbReference type="InterPro" id="IPR002541">
    <property type="entry name" value="Cyt_c_assembly"/>
</dbReference>
<evidence type="ECO:0000256" key="4">
    <source>
        <dbReference type="ARBA" id="ARBA00022692"/>
    </source>
</evidence>
<dbReference type="EMBL" id="AP014924">
    <property type="protein sequence ID" value="BAS27263.1"/>
    <property type="molecule type" value="Genomic_DNA"/>
</dbReference>
<feature type="domain" description="Cytochrome c assembly protein" evidence="9">
    <location>
        <begin position="21"/>
        <end position="176"/>
    </location>
</feature>
<evidence type="ECO:0000256" key="2">
    <source>
        <dbReference type="ARBA" id="ARBA00005840"/>
    </source>
</evidence>
<feature type="transmembrane region" description="Helical" evidence="8">
    <location>
        <begin position="48"/>
        <end position="74"/>
    </location>
</feature>
<keyword evidence="11" id="KW-1185">Reference proteome</keyword>
<comment type="similarity">
    <text evidence="2">Belongs to the CcmC/CycZ/HelC family.</text>
</comment>
<dbReference type="PANTHER" id="PTHR30071">
    <property type="entry name" value="HEME EXPORTER PROTEIN C"/>
    <property type="match status" value="1"/>
</dbReference>
<dbReference type="STRING" id="1555112.LIP_1412"/>
<evidence type="ECO:0000313" key="10">
    <source>
        <dbReference type="EMBL" id="BAS27263.1"/>
    </source>
</evidence>
<dbReference type="KEGG" id="lpil:LIP_1412"/>
<feature type="transmembrane region" description="Helical" evidence="8">
    <location>
        <begin position="188"/>
        <end position="209"/>
    </location>
</feature>
<evidence type="ECO:0000256" key="7">
    <source>
        <dbReference type="ARBA" id="ARBA00023136"/>
    </source>
</evidence>
<evidence type="ECO:0000259" key="9">
    <source>
        <dbReference type="Pfam" id="PF01578"/>
    </source>
</evidence>
<dbReference type="PANTHER" id="PTHR30071:SF1">
    <property type="entry name" value="CYTOCHROME B_B6 PROTEIN-RELATED"/>
    <property type="match status" value="1"/>
</dbReference>
<reference evidence="11" key="1">
    <citation type="submission" date="2015-07" db="EMBL/GenBank/DDBJ databases">
        <title>Complete genome sequence and phylogenetic analysis of Limnochorda pilosa.</title>
        <authorList>
            <person name="Watanabe M."/>
            <person name="Kojima H."/>
            <person name="Fukui M."/>
        </authorList>
    </citation>
    <scope>NUCLEOTIDE SEQUENCE [LARGE SCALE GENOMIC DNA]</scope>
    <source>
        <strain evidence="11">HC45</strain>
    </source>
</reference>
<dbReference type="OrthoDB" id="9814290at2"/>